<feature type="non-terminal residue" evidence="1">
    <location>
        <position position="106"/>
    </location>
</feature>
<evidence type="ECO:0000313" key="1">
    <source>
        <dbReference type="EMBL" id="OYV74291.1"/>
    </source>
</evidence>
<sequence>MAEYHLHAKTHSRGAGKGAGGHVRYILREGAYAQKTVEQVNGAVIERVRINRSSEVLYAESGHLPVWAQTPADYWDAADQYERANGTVYREIEFALPKELSDNENI</sequence>
<reference evidence="1 2" key="1">
    <citation type="submission" date="2017-03" db="EMBL/GenBank/DDBJ databases">
        <title>Lifting the veil on microbial sulfur biogeochemistry in mining wastewaters.</title>
        <authorList>
            <person name="Kantor R.S."/>
            <person name="Colenbrander Nelson T."/>
            <person name="Marshall S."/>
            <person name="Bennett D."/>
            <person name="Apte S."/>
            <person name="Camacho D."/>
            <person name="Thomas B.C."/>
            <person name="Warren L.A."/>
            <person name="Banfield J.F."/>
        </authorList>
    </citation>
    <scope>NUCLEOTIDE SEQUENCE [LARGE SCALE GENOMIC DNA]</scope>
    <source>
        <strain evidence="1">21-59-9</strain>
    </source>
</reference>
<dbReference type="AlphaFoldDB" id="A0A257SPF9"/>
<organism evidence="1 2">
    <name type="scientific">Acidithiobacillus ferrivorans</name>
    <dbReference type="NCBI Taxonomy" id="160808"/>
    <lineage>
        <taxon>Bacteria</taxon>
        <taxon>Pseudomonadati</taxon>
        <taxon>Pseudomonadota</taxon>
        <taxon>Acidithiobacillia</taxon>
        <taxon>Acidithiobacillales</taxon>
        <taxon>Acidithiobacillaceae</taxon>
        <taxon>Acidithiobacillus</taxon>
    </lineage>
</organism>
<gene>
    <name evidence="1" type="ORF">B7Z70_12175</name>
</gene>
<comment type="caution">
    <text evidence="1">The sequence shown here is derived from an EMBL/GenBank/DDBJ whole genome shotgun (WGS) entry which is preliminary data.</text>
</comment>
<dbReference type="Gene3D" id="3.30.930.30">
    <property type="match status" value="1"/>
</dbReference>
<accession>A0A257SPF9</accession>
<dbReference type="EMBL" id="NCBC01000584">
    <property type="protein sequence ID" value="OYV74291.1"/>
    <property type="molecule type" value="Genomic_DNA"/>
</dbReference>
<evidence type="ECO:0000313" key="2">
    <source>
        <dbReference type="Proteomes" id="UP000216779"/>
    </source>
</evidence>
<proteinExistence type="predicted"/>
<name>A0A257SPF9_9PROT</name>
<protein>
    <submittedName>
        <fullName evidence="1">Uncharacterized protein</fullName>
    </submittedName>
</protein>
<dbReference type="Proteomes" id="UP000216779">
    <property type="component" value="Unassembled WGS sequence"/>
</dbReference>